<sequence length="479" mass="49740">MWCSHTANWVAPSFLLAVAALHRRPGPPGDDGISGLPGIPGERGSMGEDGLPGLPGIKGAKGEPNLLVRGPKGFAGEPGLPGLIGRRGAKGIDGMPGLPGLPGMKGVSGLPGESGLPGLDGVEGLPGLDGDPGFSGLPGRQGLPGEDGPRGLPGQKGLIGEIGYPGLKGTTGRKGIKGIDGFPGLPGRKGEAGEPGFYGLVGESGRPGLAGGRGRSGTPGFPGEPGRVGVPGVPGAPGTGPGIFFTRHSQTTSPPDCPIGTTKMWDGYSLLYVVGNGRAHGQDLGKSDAGSCLRRFHTMPFMFCNINNVCNFASRSDYSYWLSTPEPMTAMMDPVSGDRIRPYISRCAVCDTPSPIIAVHSQTMVIPDCPEGWSGVWIGWSFVLSTGSGTSGTGQGLQSPGSCLEDFRTSPFIECHGRGTCNYYATSASFWMTTIERADQFRRPLSETLKAGDLRRRISRCQVCIKDFGTGPAFFRMVK</sequence>
<keyword evidence="2" id="KW-0964">Secreted</keyword>
<evidence type="ECO:0000313" key="12">
    <source>
        <dbReference type="Proteomes" id="UP000245119"/>
    </source>
</evidence>
<comment type="subcellular location">
    <subcellularLocation>
        <location evidence="1">Secreted</location>
        <location evidence="1">Extracellular space</location>
        <location evidence="1">Extracellular matrix</location>
        <location evidence="1">Basement membrane</location>
    </subcellularLocation>
</comment>
<dbReference type="Pfam" id="PF01413">
    <property type="entry name" value="C4"/>
    <property type="match status" value="2"/>
</dbReference>
<feature type="region of interest" description="Disordered" evidence="8">
    <location>
        <begin position="207"/>
        <end position="226"/>
    </location>
</feature>
<feature type="signal peptide" evidence="9">
    <location>
        <begin position="1"/>
        <end position="20"/>
    </location>
</feature>
<feature type="chain" id="PRO_5015619121" description="Collagen IV NC1 domain-containing protein" evidence="9">
    <location>
        <begin position="21"/>
        <end position="479"/>
    </location>
</feature>
<dbReference type="Proteomes" id="UP000245119">
    <property type="component" value="Linkage Group LG14"/>
</dbReference>
<keyword evidence="4" id="KW-0677">Repeat</keyword>
<evidence type="ECO:0000313" key="11">
    <source>
        <dbReference type="EMBL" id="PVD18256.1"/>
    </source>
</evidence>
<dbReference type="GO" id="GO:0030020">
    <property type="term" value="F:extracellular matrix structural constituent conferring tensile strength"/>
    <property type="evidence" value="ECO:0007669"/>
    <property type="project" value="TreeGrafter"/>
</dbReference>
<dbReference type="SUPFAM" id="SSF56436">
    <property type="entry name" value="C-type lectin-like"/>
    <property type="match status" value="2"/>
</dbReference>
<accession>A0A2T7NAQ8</accession>
<evidence type="ECO:0000256" key="9">
    <source>
        <dbReference type="SAM" id="SignalP"/>
    </source>
</evidence>
<keyword evidence="7" id="KW-1015">Disulfide bond</keyword>
<evidence type="ECO:0000256" key="7">
    <source>
        <dbReference type="ARBA" id="ARBA00023157"/>
    </source>
</evidence>
<gene>
    <name evidence="11" type="ORF">C0Q70_20805</name>
</gene>
<dbReference type="EMBL" id="PZQS01000014">
    <property type="protein sequence ID" value="PVD18256.1"/>
    <property type="molecule type" value="Genomic_DNA"/>
</dbReference>
<protein>
    <recommendedName>
        <fullName evidence="10">Collagen IV NC1 domain-containing protein</fullName>
    </recommendedName>
</protein>
<feature type="compositionally biased region" description="Low complexity" evidence="8">
    <location>
        <begin position="110"/>
        <end position="120"/>
    </location>
</feature>
<dbReference type="GO" id="GO:0005615">
    <property type="term" value="C:extracellular space"/>
    <property type="evidence" value="ECO:0007669"/>
    <property type="project" value="TreeGrafter"/>
</dbReference>
<dbReference type="InterPro" id="IPR036954">
    <property type="entry name" value="Collagen_IV_NC_sf"/>
</dbReference>
<keyword evidence="12" id="KW-1185">Reference proteome</keyword>
<evidence type="ECO:0000256" key="8">
    <source>
        <dbReference type="SAM" id="MobiDB-lite"/>
    </source>
</evidence>
<keyword evidence="9" id="KW-0732">Signal</keyword>
<dbReference type="AlphaFoldDB" id="A0A2T7NAQ8"/>
<evidence type="ECO:0000256" key="1">
    <source>
        <dbReference type="ARBA" id="ARBA00004302"/>
    </source>
</evidence>
<name>A0A2T7NAQ8_POMCA</name>
<feature type="compositionally biased region" description="Gly residues" evidence="8">
    <location>
        <begin position="208"/>
        <end position="217"/>
    </location>
</feature>
<organism evidence="11 12">
    <name type="scientific">Pomacea canaliculata</name>
    <name type="common">Golden apple snail</name>
    <dbReference type="NCBI Taxonomy" id="400727"/>
    <lineage>
        <taxon>Eukaryota</taxon>
        <taxon>Metazoa</taxon>
        <taxon>Spiralia</taxon>
        <taxon>Lophotrochozoa</taxon>
        <taxon>Mollusca</taxon>
        <taxon>Gastropoda</taxon>
        <taxon>Caenogastropoda</taxon>
        <taxon>Architaenioglossa</taxon>
        <taxon>Ampullarioidea</taxon>
        <taxon>Ampullariidae</taxon>
        <taxon>Pomacea</taxon>
    </lineage>
</organism>
<reference evidence="11 12" key="1">
    <citation type="submission" date="2018-04" db="EMBL/GenBank/DDBJ databases">
        <title>The genome of golden apple snail Pomacea canaliculata provides insight into stress tolerance and invasive adaptation.</title>
        <authorList>
            <person name="Liu C."/>
            <person name="Liu B."/>
            <person name="Ren Y."/>
            <person name="Zhang Y."/>
            <person name="Wang H."/>
            <person name="Li S."/>
            <person name="Jiang F."/>
            <person name="Yin L."/>
            <person name="Zhang G."/>
            <person name="Qian W."/>
            <person name="Fan W."/>
        </authorList>
    </citation>
    <scope>NUCLEOTIDE SEQUENCE [LARGE SCALE GENOMIC DNA]</scope>
    <source>
        <strain evidence="11">SZHN2017</strain>
        <tissue evidence="11">Muscle</tissue>
    </source>
</reference>
<dbReference type="GO" id="GO:0005581">
    <property type="term" value="C:collagen trimer"/>
    <property type="evidence" value="ECO:0007669"/>
    <property type="project" value="UniProtKB-KW"/>
</dbReference>
<evidence type="ECO:0000256" key="3">
    <source>
        <dbReference type="ARBA" id="ARBA00022530"/>
    </source>
</evidence>
<dbReference type="InterPro" id="IPR016187">
    <property type="entry name" value="CTDL_fold"/>
</dbReference>
<dbReference type="FunFam" id="2.170.240.10:FF:000001">
    <property type="entry name" value="Collagen IV alpha 1 chain"/>
    <property type="match status" value="1"/>
</dbReference>
<feature type="domain" description="Collagen IV NC1" evidence="10">
    <location>
        <begin position="242"/>
        <end position="468"/>
    </location>
</feature>
<evidence type="ECO:0000256" key="5">
    <source>
        <dbReference type="ARBA" id="ARBA00022869"/>
    </source>
</evidence>
<keyword evidence="5" id="KW-0084">Basement membrane</keyword>
<dbReference type="InterPro" id="IPR008160">
    <property type="entry name" value="Collagen"/>
</dbReference>
<dbReference type="InterPro" id="IPR001442">
    <property type="entry name" value="Collagen_IV_NC"/>
</dbReference>
<proteinExistence type="predicted"/>
<evidence type="ECO:0000256" key="6">
    <source>
        <dbReference type="ARBA" id="ARBA00023119"/>
    </source>
</evidence>
<dbReference type="GO" id="GO:0005604">
    <property type="term" value="C:basement membrane"/>
    <property type="evidence" value="ECO:0007669"/>
    <property type="project" value="UniProtKB-SubCell"/>
</dbReference>
<dbReference type="GO" id="GO:0030198">
    <property type="term" value="P:extracellular matrix organization"/>
    <property type="evidence" value="ECO:0007669"/>
    <property type="project" value="TreeGrafter"/>
</dbReference>
<comment type="caution">
    <text evidence="11">The sequence shown here is derived from an EMBL/GenBank/DDBJ whole genome shotgun (WGS) entry which is preliminary data.</text>
</comment>
<dbReference type="PROSITE" id="PS51403">
    <property type="entry name" value="NC1_IV"/>
    <property type="match status" value="1"/>
</dbReference>
<dbReference type="PANTHER" id="PTHR24023">
    <property type="entry name" value="COLLAGEN ALPHA"/>
    <property type="match status" value="1"/>
</dbReference>
<evidence type="ECO:0000259" key="10">
    <source>
        <dbReference type="PROSITE" id="PS51403"/>
    </source>
</evidence>
<dbReference type="InterPro" id="IPR050149">
    <property type="entry name" value="Collagen_superfamily"/>
</dbReference>
<keyword evidence="3" id="KW-0272">Extracellular matrix</keyword>
<keyword evidence="6" id="KW-0176">Collagen</keyword>
<feature type="region of interest" description="Disordered" evidence="8">
    <location>
        <begin position="110"/>
        <end position="159"/>
    </location>
</feature>
<feature type="region of interest" description="Disordered" evidence="8">
    <location>
        <begin position="27"/>
        <end position="50"/>
    </location>
</feature>
<dbReference type="OrthoDB" id="10071882at2759"/>
<evidence type="ECO:0000256" key="4">
    <source>
        <dbReference type="ARBA" id="ARBA00022737"/>
    </source>
</evidence>
<dbReference type="PANTHER" id="PTHR24023:SF1112">
    <property type="entry name" value="COL_CUTICLE_N DOMAIN-CONTAINING PROTEIN-RELATED"/>
    <property type="match status" value="1"/>
</dbReference>
<dbReference type="Pfam" id="PF01391">
    <property type="entry name" value="Collagen"/>
    <property type="match status" value="2"/>
</dbReference>
<evidence type="ECO:0000256" key="2">
    <source>
        <dbReference type="ARBA" id="ARBA00022525"/>
    </source>
</evidence>
<dbReference type="Gene3D" id="2.170.240.10">
    <property type="entry name" value="Collagen IV, non-collagenous"/>
    <property type="match status" value="1"/>
</dbReference>
<dbReference type="SMART" id="SM00111">
    <property type="entry name" value="C4"/>
    <property type="match status" value="2"/>
</dbReference>